<protein>
    <submittedName>
        <fullName evidence="1">Uncharacterized protein</fullName>
    </submittedName>
</protein>
<evidence type="ECO:0000313" key="1">
    <source>
        <dbReference type="EMBL" id="KJU86418.1"/>
    </source>
</evidence>
<evidence type="ECO:0000313" key="2">
    <source>
        <dbReference type="Proteomes" id="UP000033423"/>
    </source>
</evidence>
<accession>A0A0F3H0H5</accession>
<gene>
    <name evidence="1" type="ORF">MBAV_001387</name>
</gene>
<sequence length="70" mass="8244">MKISKKGIFFIFHGKRKKEGVLWPTTLPHPLRPLCRGLRGRAPILFFDEATNYFFMHPTEEEVKDRTVGR</sequence>
<comment type="caution">
    <text evidence="1">The sequence shown here is derived from an EMBL/GenBank/DDBJ whole genome shotgun (WGS) entry which is preliminary data.</text>
</comment>
<dbReference type="EMBL" id="LACI01000602">
    <property type="protein sequence ID" value="KJU86418.1"/>
    <property type="molecule type" value="Genomic_DNA"/>
</dbReference>
<keyword evidence="2" id="KW-1185">Reference proteome</keyword>
<dbReference type="Proteomes" id="UP000033423">
    <property type="component" value="Unassembled WGS sequence"/>
</dbReference>
<reference evidence="1 2" key="1">
    <citation type="submission" date="2015-02" db="EMBL/GenBank/DDBJ databases">
        <title>Single-cell genomics of uncultivated deep-branching MTB reveals a conserved set of magnetosome genes.</title>
        <authorList>
            <person name="Kolinko S."/>
            <person name="Richter M."/>
            <person name="Glockner F.O."/>
            <person name="Brachmann A."/>
            <person name="Schuler D."/>
        </authorList>
    </citation>
    <scope>NUCLEOTIDE SEQUENCE [LARGE SCALE GENOMIC DNA]</scope>
    <source>
        <strain evidence="1">TM-1</strain>
    </source>
</reference>
<proteinExistence type="predicted"/>
<organism evidence="1 2">
    <name type="scientific">Candidatus Magnetobacterium bavaricum</name>
    <dbReference type="NCBI Taxonomy" id="29290"/>
    <lineage>
        <taxon>Bacteria</taxon>
        <taxon>Pseudomonadati</taxon>
        <taxon>Nitrospirota</taxon>
        <taxon>Thermodesulfovibrionia</taxon>
        <taxon>Thermodesulfovibrionales</taxon>
        <taxon>Candidatus Magnetobacteriaceae</taxon>
        <taxon>Candidatus Magnetobacterium</taxon>
    </lineage>
</organism>
<name>A0A0F3H0H5_9BACT</name>
<dbReference type="AlphaFoldDB" id="A0A0F3H0H5"/>